<evidence type="ECO:0000313" key="1">
    <source>
        <dbReference type="EMBL" id="CAF4646474.1"/>
    </source>
</evidence>
<dbReference type="Proteomes" id="UP000676336">
    <property type="component" value="Unassembled WGS sequence"/>
</dbReference>
<dbReference type="InterPro" id="IPR016266">
    <property type="entry name" value="POLE2"/>
</dbReference>
<dbReference type="PANTHER" id="PTHR12708:SF0">
    <property type="entry name" value="DNA POLYMERASE EPSILON SUBUNIT 2"/>
    <property type="match status" value="1"/>
</dbReference>
<dbReference type="GO" id="GO:0008622">
    <property type="term" value="C:epsilon DNA polymerase complex"/>
    <property type="evidence" value="ECO:0007669"/>
    <property type="project" value="InterPro"/>
</dbReference>
<name>A0A8S2ZR45_9BILA</name>
<organism evidence="1 2">
    <name type="scientific">Rotaria magnacalcarata</name>
    <dbReference type="NCBI Taxonomy" id="392030"/>
    <lineage>
        <taxon>Eukaryota</taxon>
        <taxon>Metazoa</taxon>
        <taxon>Spiralia</taxon>
        <taxon>Gnathifera</taxon>
        <taxon>Rotifera</taxon>
        <taxon>Eurotatoria</taxon>
        <taxon>Bdelloidea</taxon>
        <taxon>Philodinida</taxon>
        <taxon>Philodinidae</taxon>
        <taxon>Rotaria</taxon>
    </lineage>
</organism>
<dbReference type="GO" id="GO:0006261">
    <property type="term" value="P:DNA-templated DNA replication"/>
    <property type="evidence" value="ECO:0007669"/>
    <property type="project" value="InterPro"/>
</dbReference>
<dbReference type="GO" id="GO:0003677">
    <property type="term" value="F:DNA binding"/>
    <property type="evidence" value="ECO:0007669"/>
    <property type="project" value="InterPro"/>
</dbReference>
<dbReference type="GO" id="GO:0042276">
    <property type="term" value="P:error-prone translesion synthesis"/>
    <property type="evidence" value="ECO:0007669"/>
    <property type="project" value="TreeGrafter"/>
</dbReference>
<sequence>MTPIYWAYDHALHLYPLPDLIVVCDKFKSITDTIADCTIINPGSFAINKYCFKVYLPATREVEDSQIANIHPSLDVLVPLVMIENNVTNDISGNASCEPHKDLLRHFESGDVVIVRLDSQCLPAIVFNITGLVMKFNIDQQLYHVCLLNNEFTEHWIDATDMIIYSVPMIAEFENEQVTIMWSKANELLEIRNDNDDKNRLDEFKRQFIEIVSVPLTTCEELHIIESIYRLPQCTYAEAKRTAEDTYMKIISTNNRENVQSSSKGIIPDQWLFSFAIQKIDYLRQYSAIWLPDLEAMVDTMENENELRSLISLMKKSV</sequence>
<accession>A0A8S2ZR45</accession>
<dbReference type="PANTHER" id="PTHR12708">
    <property type="entry name" value="DNA POLYMERASE EPSILON SUBUNIT B"/>
    <property type="match status" value="1"/>
</dbReference>
<protein>
    <submittedName>
        <fullName evidence="1">Uncharacterized protein</fullName>
    </submittedName>
</protein>
<gene>
    <name evidence="1" type="ORF">SMN809_LOCUS40914</name>
</gene>
<proteinExistence type="predicted"/>
<dbReference type="AlphaFoldDB" id="A0A8S2ZR45"/>
<dbReference type="EMBL" id="CAJOBI010114038">
    <property type="protein sequence ID" value="CAF4646474.1"/>
    <property type="molecule type" value="Genomic_DNA"/>
</dbReference>
<evidence type="ECO:0000313" key="2">
    <source>
        <dbReference type="Proteomes" id="UP000676336"/>
    </source>
</evidence>
<comment type="caution">
    <text evidence="1">The sequence shown here is derived from an EMBL/GenBank/DDBJ whole genome shotgun (WGS) entry which is preliminary data.</text>
</comment>
<reference evidence="1" key="1">
    <citation type="submission" date="2021-02" db="EMBL/GenBank/DDBJ databases">
        <authorList>
            <person name="Nowell W R."/>
        </authorList>
    </citation>
    <scope>NUCLEOTIDE SEQUENCE</scope>
</reference>